<evidence type="ECO:0000313" key="8">
    <source>
        <dbReference type="EMBL" id="MFC5457129.1"/>
    </source>
</evidence>
<keyword evidence="3" id="KW-0238">DNA-binding</keyword>
<dbReference type="PANTHER" id="PTHR43214:SF41">
    <property type="entry name" value="NITRATE_NITRITE RESPONSE REGULATOR PROTEIN NARP"/>
    <property type="match status" value="1"/>
</dbReference>
<keyword evidence="9" id="KW-1185">Reference proteome</keyword>
<evidence type="ECO:0000313" key="9">
    <source>
        <dbReference type="Proteomes" id="UP001596052"/>
    </source>
</evidence>
<dbReference type="Pfam" id="PF00196">
    <property type="entry name" value="GerE"/>
    <property type="match status" value="1"/>
</dbReference>
<dbReference type="SUPFAM" id="SSF52172">
    <property type="entry name" value="CheY-like"/>
    <property type="match status" value="1"/>
</dbReference>
<reference evidence="9" key="1">
    <citation type="journal article" date="2019" name="Int. J. Syst. Evol. Microbiol.">
        <title>The Global Catalogue of Microorganisms (GCM) 10K type strain sequencing project: providing services to taxonomists for standard genome sequencing and annotation.</title>
        <authorList>
            <consortium name="The Broad Institute Genomics Platform"/>
            <consortium name="The Broad Institute Genome Sequencing Center for Infectious Disease"/>
            <person name="Wu L."/>
            <person name="Ma J."/>
        </authorList>
    </citation>
    <scope>NUCLEOTIDE SEQUENCE [LARGE SCALE GENOMIC DNA]</scope>
    <source>
        <strain evidence="9">CGMCC 4.1469</strain>
    </source>
</reference>
<dbReference type="Pfam" id="PF00072">
    <property type="entry name" value="Response_reg"/>
    <property type="match status" value="1"/>
</dbReference>
<dbReference type="CDD" id="cd17535">
    <property type="entry name" value="REC_NarL-like"/>
    <property type="match status" value="1"/>
</dbReference>
<name>A0ABW0KUS1_9BACT</name>
<evidence type="ECO:0000256" key="3">
    <source>
        <dbReference type="ARBA" id="ARBA00023125"/>
    </source>
</evidence>
<organism evidence="8 9">
    <name type="scientific">Prosthecobacter fluviatilis</name>
    <dbReference type="NCBI Taxonomy" id="445931"/>
    <lineage>
        <taxon>Bacteria</taxon>
        <taxon>Pseudomonadati</taxon>
        <taxon>Verrucomicrobiota</taxon>
        <taxon>Verrucomicrobiia</taxon>
        <taxon>Verrucomicrobiales</taxon>
        <taxon>Verrucomicrobiaceae</taxon>
        <taxon>Prosthecobacter</taxon>
    </lineage>
</organism>
<dbReference type="InterPro" id="IPR039420">
    <property type="entry name" value="WalR-like"/>
</dbReference>
<feature type="domain" description="HTH luxR-type" evidence="6">
    <location>
        <begin position="157"/>
        <end position="222"/>
    </location>
</feature>
<dbReference type="PROSITE" id="PS50043">
    <property type="entry name" value="HTH_LUXR_2"/>
    <property type="match status" value="1"/>
</dbReference>
<gene>
    <name evidence="8" type="ORF">ACFQDI_19835</name>
</gene>
<dbReference type="PRINTS" id="PR00038">
    <property type="entry name" value="HTHLUXR"/>
</dbReference>
<keyword evidence="2" id="KW-0805">Transcription regulation</keyword>
<evidence type="ECO:0000259" key="7">
    <source>
        <dbReference type="PROSITE" id="PS50110"/>
    </source>
</evidence>
<evidence type="ECO:0000256" key="4">
    <source>
        <dbReference type="ARBA" id="ARBA00023163"/>
    </source>
</evidence>
<keyword evidence="4" id="KW-0804">Transcription</keyword>
<evidence type="ECO:0000256" key="1">
    <source>
        <dbReference type="ARBA" id="ARBA00022553"/>
    </source>
</evidence>
<dbReference type="InterPro" id="IPR058245">
    <property type="entry name" value="NreC/VraR/RcsB-like_REC"/>
</dbReference>
<dbReference type="Gene3D" id="3.40.50.2300">
    <property type="match status" value="1"/>
</dbReference>
<comment type="caution">
    <text evidence="8">The sequence shown here is derived from an EMBL/GenBank/DDBJ whole genome shotgun (WGS) entry which is preliminary data.</text>
</comment>
<dbReference type="CDD" id="cd06170">
    <property type="entry name" value="LuxR_C_like"/>
    <property type="match status" value="1"/>
</dbReference>
<dbReference type="InterPro" id="IPR001789">
    <property type="entry name" value="Sig_transdc_resp-reg_receiver"/>
</dbReference>
<feature type="modified residue" description="4-aspartylphosphate" evidence="5">
    <location>
        <position position="67"/>
    </location>
</feature>
<feature type="domain" description="Response regulatory" evidence="7">
    <location>
        <begin position="15"/>
        <end position="132"/>
    </location>
</feature>
<dbReference type="SUPFAM" id="SSF46894">
    <property type="entry name" value="C-terminal effector domain of the bipartite response regulators"/>
    <property type="match status" value="1"/>
</dbReference>
<keyword evidence="1 5" id="KW-0597">Phosphoprotein</keyword>
<proteinExistence type="predicted"/>
<dbReference type="InterPro" id="IPR000792">
    <property type="entry name" value="Tscrpt_reg_LuxR_C"/>
</dbReference>
<dbReference type="EMBL" id="JBHSMQ010000008">
    <property type="protein sequence ID" value="MFC5457129.1"/>
    <property type="molecule type" value="Genomic_DNA"/>
</dbReference>
<dbReference type="RefSeq" id="WP_377170090.1">
    <property type="nucleotide sequence ID" value="NZ_JBHSMQ010000008.1"/>
</dbReference>
<dbReference type="InterPro" id="IPR011006">
    <property type="entry name" value="CheY-like_superfamily"/>
</dbReference>
<dbReference type="InterPro" id="IPR016032">
    <property type="entry name" value="Sig_transdc_resp-reg_C-effctor"/>
</dbReference>
<protein>
    <submittedName>
        <fullName evidence="8">Response regulator</fullName>
    </submittedName>
</protein>
<accession>A0ABW0KUS1</accession>
<evidence type="ECO:0000256" key="5">
    <source>
        <dbReference type="PROSITE-ProRule" id="PRU00169"/>
    </source>
</evidence>
<dbReference type="SMART" id="SM00448">
    <property type="entry name" value="REC"/>
    <property type="match status" value="1"/>
</dbReference>
<dbReference type="PROSITE" id="PS50110">
    <property type="entry name" value="RESPONSE_REGULATORY"/>
    <property type="match status" value="1"/>
</dbReference>
<dbReference type="SMART" id="SM00421">
    <property type="entry name" value="HTH_LUXR"/>
    <property type="match status" value="1"/>
</dbReference>
<dbReference type="Proteomes" id="UP001596052">
    <property type="component" value="Unassembled WGS sequence"/>
</dbReference>
<dbReference type="PANTHER" id="PTHR43214">
    <property type="entry name" value="TWO-COMPONENT RESPONSE REGULATOR"/>
    <property type="match status" value="1"/>
</dbReference>
<evidence type="ECO:0000259" key="6">
    <source>
        <dbReference type="PROSITE" id="PS50043"/>
    </source>
</evidence>
<sequence length="223" mass="24475">MSESAPAPSELKTLRVAVVEDDATLRLFLKKLIEKNGHGFELAGAWETAEEAVKPLVESRPHVVVVDLELPKTSGIEFIRQLAPRMIETAFVVLTIHDDPDKVFEALRAGAHGYLLKSAKPGEIAAGIRQASEGGAPLSQGIARLLIKSFQAQPERKKSGIPSLTPRESQIIERLAQGMVPKELAHDLGISYETVREYIKSVYAKLHVRSRTEAVIKYLGHQG</sequence>
<evidence type="ECO:0000256" key="2">
    <source>
        <dbReference type="ARBA" id="ARBA00023015"/>
    </source>
</evidence>